<dbReference type="RefSeq" id="WP_184475730.1">
    <property type="nucleotide sequence ID" value="NZ_JACHOV010000008.1"/>
</dbReference>
<feature type="region of interest" description="Disordered" evidence="1">
    <location>
        <begin position="29"/>
        <end position="95"/>
    </location>
</feature>
<evidence type="ECO:0000313" key="3">
    <source>
        <dbReference type="EMBL" id="MBB4641943.1"/>
    </source>
</evidence>
<keyword evidence="2" id="KW-0732">Signal</keyword>
<accession>A0A840HVF7</accession>
<dbReference type="AlphaFoldDB" id="A0A840HVF7"/>
<protein>
    <submittedName>
        <fullName evidence="3">Uncharacterized protein</fullName>
    </submittedName>
</protein>
<comment type="caution">
    <text evidence="3">The sequence shown here is derived from an EMBL/GenBank/DDBJ whole genome shotgun (WGS) entry which is preliminary data.</text>
</comment>
<organism evidence="3 4">
    <name type="scientific">Rhizorhapis suberifaciens</name>
    <name type="common">corky root of lettuce</name>
    <dbReference type="NCBI Taxonomy" id="13656"/>
    <lineage>
        <taxon>Bacteria</taxon>
        <taxon>Pseudomonadati</taxon>
        <taxon>Pseudomonadota</taxon>
        <taxon>Alphaproteobacteria</taxon>
        <taxon>Sphingomonadales</taxon>
        <taxon>Sphingomonadaceae</taxon>
        <taxon>Rhizorhapis</taxon>
    </lineage>
</organism>
<feature type="chain" id="PRO_5032817357" evidence="2">
    <location>
        <begin position="22"/>
        <end position="609"/>
    </location>
</feature>
<evidence type="ECO:0000256" key="2">
    <source>
        <dbReference type="SAM" id="SignalP"/>
    </source>
</evidence>
<evidence type="ECO:0000313" key="4">
    <source>
        <dbReference type="Proteomes" id="UP000575068"/>
    </source>
</evidence>
<gene>
    <name evidence="3" type="ORF">HNQ99_002261</name>
</gene>
<dbReference type="Proteomes" id="UP000575068">
    <property type="component" value="Unassembled WGS sequence"/>
</dbReference>
<feature type="signal peptide" evidence="2">
    <location>
        <begin position="1"/>
        <end position="21"/>
    </location>
</feature>
<proteinExistence type="predicted"/>
<name>A0A840HVF7_9SPHN</name>
<reference evidence="3 4" key="1">
    <citation type="submission" date="2020-08" db="EMBL/GenBank/DDBJ databases">
        <title>Genomic Encyclopedia of Type Strains, Phase IV (KMG-IV): sequencing the most valuable type-strain genomes for metagenomic binning, comparative biology and taxonomic classification.</title>
        <authorList>
            <person name="Goeker M."/>
        </authorList>
    </citation>
    <scope>NUCLEOTIDE SEQUENCE [LARGE SCALE GENOMIC DNA]</scope>
    <source>
        <strain evidence="3 4">DSM 7465</strain>
    </source>
</reference>
<dbReference type="EMBL" id="JACHOV010000008">
    <property type="protein sequence ID" value="MBB4641943.1"/>
    <property type="molecule type" value="Genomic_DNA"/>
</dbReference>
<keyword evidence="4" id="KW-1185">Reference proteome</keyword>
<sequence length="609" mass="65226">MAISRRSRNLLIAGIATIALAIPAIGQDAPESLLPPGFGEAVPPDEGAPPAVTPAPAPGKRPGEKPTEDETASLPELLLTPGEEGEGDEDEEVENVELARQKYDLPPYARRSMDRIGVLTPRTKGLAPDAFGRAGGHYLGILMQKTRAPIASRWASILLRRALLSSTNTPAGVNGADWIADRAWLLLRMGEADAARMLVQTVDSLDYTPRLYAIAMQTYLATADPAGLCPLVAPALRTSDEPGWEMSQAICASLSGDQGLASAVLNQAERRGTARGIDFRLAEKVVGAGFNSRRSVNIEWEGVDQLTVWRYGMATATGIEIPDRLWAGVSPHVQAWKARAALLPLASRINAVNVAARLGVFSNAAVVDFQSRLAEDEDAPEDIVENARRLRDAYTGDAAQRLDIMRSFWTPNGNGADYAGYVAMARAAARLPITTDVGDDIAPLIASMLAGGFDRNAAAWSNVVGQIDGQPAQDAWALLALASPELRVGSDYDRIDAYRDQDGSANFIKSRMLVAGLAGLGRMSLADMNRIAPDIGLRAGYRSRWTRAIDEAARRGEPGTVAVLAGVGMQVSDWSRLPPEHLFHIVSALRRVGLEPEARMIAAEAIARL</sequence>
<evidence type="ECO:0000256" key="1">
    <source>
        <dbReference type="SAM" id="MobiDB-lite"/>
    </source>
</evidence>
<feature type="compositionally biased region" description="Acidic residues" evidence="1">
    <location>
        <begin position="83"/>
        <end position="95"/>
    </location>
</feature>